<dbReference type="InterPro" id="IPR011495">
    <property type="entry name" value="Sig_transdc_His_kin_sub2_dim/P"/>
</dbReference>
<name>A0A2N3YJW8_9MICO</name>
<keyword evidence="10" id="KW-1185">Reference proteome</keyword>
<dbReference type="InterPro" id="IPR013656">
    <property type="entry name" value="PAS_4"/>
</dbReference>
<dbReference type="EC" id="2.7.13.3" evidence="2"/>
<accession>A0A2N3YJW8</accession>
<dbReference type="RefSeq" id="WP_101395608.1">
    <property type="nucleotide sequence ID" value="NZ_PJNE01000001.1"/>
</dbReference>
<keyword evidence="3" id="KW-0597">Phosphoprotein</keyword>
<evidence type="ECO:0000313" key="10">
    <source>
        <dbReference type="Proteomes" id="UP000233781"/>
    </source>
</evidence>
<dbReference type="Proteomes" id="UP000233781">
    <property type="component" value="Unassembled WGS sequence"/>
</dbReference>
<reference evidence="9 10" key="1">
    <citation type="submission" date="2017-12" db="EMBL/GenBank/DDBJ databases">
        <title>Sequencing the genomes of 1000 Actinobacteria strains.</title>
        <authorList>
            <person name="Klenk H.-P."/>
        </authorList>
    </citation>
    <scope>NUCLEOTIDE SEQUENCE [LARGE SCALE GENOMIC DNA]</scope>
    <source>
        <strain evidence="9 10">DSM 12806</strain>
    </source>
</reference>
<dbReference type="PANTHER" id="PTHR41523">
    <property type="entry name" value="TWO-COMPONENT SYSTEM SENSOR PROTEIN"/>
    <property type="match status" value="1"/>
</dbReference>
<dbReference type="Pfam" id="PF07568">
    <property type="entry name" value="HisKA_2"/>
    <property type="match status" value="1"/>
</dbReference>
<evidence type="ECO:0000256" key="3">
    <source>
        <dbReference type="ARBA" id="ARBA00022553"/>
    </source>
</evidence>
<dbReference type="SUPFAM" id="SSF55874">
    <property type="entry name" value="ATPase domain of HSP90 chaperone/DNA topoisomerase II/histidine kinase"/>
    <property type="match status" value="1"/>
</dbReference>
<sequence>MSTLAGMLRSTTDLEPAESEWLHLLVGDWQMVADLSFADLVLWVRGGMDGWRAVAHVRPNTGPMVFYDDIVGRGSTRARAAMLDAAAKEQRLVASPVPAIREDMSIREDAVPVVTAGRVVAVVTRHSNLTGGRTPSRLELTYRDLADALLQMVATGEFPSPSAPTGLRRGAPRVGDGVIHLDPDGVVRYASPNAVSAIHRMGHLGDVVGETLAKVVADRVALSDRQVDESLAVVVMGRAAWRTEVETDSATVTLRAIPLTSQGVRTGAMLLLRDVSELRRREQELLTKDATIREIHHRVKNNLQTVAALLRLQARRVPEENARAALDEAVRRVATIALVHETLSTGYDETVSFDEIAVRGLRAVIEVATREHRVEPRFEGSFGRVRAEDATALAMVISELVQNAVEHGLADRDGSVVVTVDRRPADGGDDLTVTVTDDGAGLPAGFRPGLAGLGTKIVTAFVQDLRGRIRWENRTPHGTKVEFVAKLRPLGR</sequence>
<dbReference type="Gene3D" id="3.30.450.280">
    <property type="entry name" value="GAF domain"/>
    <property type="match status" value="1"/>
</dbReference>
<comment type="catalytic activity">
    <reaction evidence="1">
        <text>ATP + protein L-histidine = ADP + protein N-phospho-L-histidine.</text>
        <dbReference type="EC" id="2.7.13.3"/>
    </reaction>
</comment>
<evidence type="ECO:0000256" key="4">
    <source>
        <dbReference type="ARBA" id="ARBA00022679"/>
    </source>
</evidence>
<dbReference type="InterPro" id="IPR003594">
    <property type="entry name" value="HATPase_dom"/>
</dbReference>
<comment type="caution">
    <text evidence="9">The sequence shown here is derived from an EMBL/GenBank/DDBJ whole genome shotgun (WGS) entry which is preliminary data.</text>
</comment>
<dbReference type="InterPro" id="IPR036890">
    <property type="entry name" value="HATPase_C_sf"/>
</dbReference>
<dbReference type="PANTHER" id="PTHR41523:SF8">
    <property type="entry name" value="ETHYLENE RESPONSE SENSOR PROTEIN"/>
    <property type="match status" value="1"/>
</dbReference>
<evidence type="ECO:0000256" key="7">
    <source>
        <dbReference type="ARBA" id="ARBA00022840"/>
    </source>
</evidence>
<proteinExistence type="predicted"/>
<gene>
    <name evidence="9" type="ORF">ATL31_1976</name>
</gene>
<dbReference type="AlphaFoldDB" id="A0A2N3YJW8"/>
<dbReference type="GO" id="GO:0004673">
    <property type="term" value="F:protein histidine kinase activity"/>
    <property type="evidence" value="ECO:0007669"/>
    <property type="project" value="UniProtKB-EC"/>
</dbReference>
<dbReference type="Pfam" id="PF12282">
    <property type="entry name" value="GAF_PdtaS"/>
    <property type="match status" value="1"/>
</dbReference>
<dbReference type="Gene3D" id="3.30.450.20">
    <property type="entry name" value="PAS domain"/>
    <property type="match status" value="1"/>
</dbReference>
<evidence type="ECO:0000256" key="2">
    <source>
        <dbReference type="ARBA" id="ARBA00012438"/>
    </source>
</evidence>
<evidence type="ECO:0000313" key="9">
    <source>
        <dbReference type="EMBL" id="PKW27140.1"/>
    </source>
</evidence>
<dbReference type="InterPro" id="IPR038424">
    <property type="entry name" value="H_kinase_PdtaS_GAF_sf"/>
</dbReference>
<evidence type="ECO:0000256" key="5">
    <source>
        <dbReference type="ARBA" id="ARBA00022741"/>
    </source>
</evidence>
<dbReference type="SUPFAM" id="SSF55785">
    <property type="entry name" value="PYP-like sensor domain (PAS domain)"/>
    <property type="match status" value="1"/>
</dbReference>
<dbReference type="InterPro" id="IPR005467">
    <property type="entry name" value="His_kinase_dom"/>
</dbReference>
<dbReference type="InterPro" id="IPR035965">
    <property type="entry name" value="PAS-like_dom_sf"/>
</dbReference>
<protein>
    <recommendedName>
        <fullName evidence="2">histidine kinase</fullName>
        <ecNumber evidence="2">2.7.13.3</ecNumber>
    </recommendedName>
</protein>
<keyword evidence="4" id="KW-0808">Transferase</keyword>
<dbReference type="Pfam" id="PF08448">
    <property type="entry name" value="PAS_4"/>
    <property type="match status" value="1"/>
</dbReference>
<dbReference type="GO" id="GO:0005524">
    <property type="term" value="F:ATP binding"/>
    <property type="evidence" value="ECO:0007669"/>
    <property type="project" value="UniProtKB-KW"/>
</dbReference>
<keyword evidence="6 9" id="KW-0418">Kinase</keyword>
<dbReference type="Pfam" id="PF02518">
    <property type="entry name" value="HATPase_c"/>
    <property type="match status" value="1"/>
</dbReference>
<evidence type="ECO:0000259" key="8">
    <source>
        <dbReference type="PROSITE" id="PS50109"/>
    </source>
</evidence>
<dbReference type="EMBL" id="PJNE01000001">
    <property type="protein sequence ID" value="PKW27140.1"/>
    <property type="molecule type" value="Genomic_DNA"/>
</dbReference>
<evidence type="ECO:0000256" key="1">
    <source>
        <dbReference type="ARBA" id="ARBA00000085"/>
    </source>
</evidence>
<keyword evidence="5" id="KW-0547">Nucleotide-binding</keyword>
<organism evidence="9 10">
    <name type="scientific">Phycicoccus duodecadis</name>
    <dbReference type="NCBI Taxonomy" id="173053"/>
    <lineage>
        <taxon>Bacteria</taxon>
        <taxon>Bacillati</taxon>
        <taxon>Actinomycetota</taxon>
        <taxon>Actinomycetes</taxon>
        <taxon>Micrococcales</taxon>
        <taxon>Intrasporangiaceae</taxon>
        <taxon>Phycicoccus</taxon>
    </lineage>
</organism>
<dbReference type="InterPro" id="IPR022066">
    <property type="entry name" value="PdtaS_GAF"/>
</dbReference>
<dbReference type="PROSITE" id="PS50109">
    <property type="entry name" value="HIS_KIN"/>
    <property type="match status" value="1"/>
</dbReference>
<evidence type="ECO:0000256" key="6">
    <source>
        <dbReference type="ARBA" id="ARBA00022777"/>
    </source>
</evidence>
<dbReference type="Gene3D" id="3.30.565.10">
    <property type="entry name" value="Histidine kinase-like ATPase, C-terminal domain"/>
    <property type="match status" value="1"/>
</dbReference>
<dbReference type="OrthoDB" id="9767435at2"/>
<feature type="domain" description="Histidine kinase" evidence="8">
    <location>
        <begin position="294"/>
        <end position="489"/>
    </location>
</feature>
<keyword evidence="7" id="KW-0067">ATP-binding</keyword>
<dbReference type="SMART" id="SM00387">
    <property type="entry name" value="HATPase_c"/>
    <property type="match status" value="1"/>
</dbReference>